<dbReference type="GO" id="GO:0016810">
    <property type="term" value="F:hydrolase activity, acting on carbon-nitrogen (but not peptide) bonds"/>
    <property type="evidence" value="ECO:0007669"/>
    <property type="project" value="InterPro"/>
</dbReference>
<dbReference type="Gene3D" id="3.10.310.70">
    <property type="match status" value="1"/>
</dbReference>
<dbReference type="STRING" id="1306953.J121_585"/>
<dbReference type="Pfam" id="PF07969">
    <property type="entry name" value="Amidohydro_3"/>
    <property type="match status" value="1"/>
</dbReference>
<evidence type="ECO:0000313" key="2">
    <source>
        <dbReference type="EMBL" id="KNH01454.1"/>
    </source>
</evidence>
<proteinExistence type="predicted"/>
<dbReference type="InterPro" id="IPR011059">
    <property type="entry name" value="Metal-dep_hydrolase_composite"/>
</dbReference>
<feature type="domain" description="Amidohydrolase 3" evidence="1">
    <location>
        <begin position="110"/>
        <end position="586"/>
    </location>
</feature>
<sequence length="589" mass="63200">MGHGLRPYGALGRGAIAERVCLYQAMPYRWARLTETGLPDMSFKFLVSTLALALATPAAADVLVDNVEGLTIGEDGKLKRFTALVIDDEGKVAQILTARDEVPQTDFREDGDGAVMIPGLIDAHAHVMGIGIGALTLDLSDTNSLEEALDKIRRFAAENEARPWILGRGWNQEKWGLGRFPTAAELDSAVADRPVYLQRVDGHAGWANTMAMEAAGITATTESPAGGRVERIPGSQAPSGVFVDAAESLMTRAIPAPRPTERDLAFAKAQEVLHRNGITAVADMGTTIEDWQTFRRAGDKDALTLRIMAYAAGPDEMELIAGARPTPWLYDDKLRMNGIKIYLDGALGSRGAWLKQPYADDPGNTGLPLTGPAKLRNILVRAAQGNFQPAIHAIGTAANADALSAIAELSESFPGDRRWRIEHAQIIDPADLSGFGQNGVIASMQPVHQTSDRSMAEARLGPDRLDGAYAWNSILQLGGRLAFGSDAPVESPDPFAGLAAATTRMDANGEPFGGWRPEERVNREQALAGFTSAAAYAGFAEGRFGRLLPGERADFVLIDRDPLLASPAELRATKVLETWVGGRKVYEAD</sequence>
<reference evidence="2" key="1">
    <citation type="submission" date="2015-02" db="EMBL/GenBank/DDBJ databases">
        <authorList>
            <person name="Chooi Y.-H."/>
        </authorList>
    </citation>
    <scope>NUCLEOTIDE SEQUENCE [LARGE SCALE GENOMIC DNA]</scope>
    <source>
        <strain evidence="2">LAMA 915</strain>
    </source>
</reference>
<dbReference type="CDD" id="cd01300">
    <property type="entry name" value="YtcJ_like"/>
    <property type="match status" value="1"/>
</dbReference>
<evidence type="ECO:0000313" key="3">
    <source>
        <dbReference type="Proteomes" id="UP000037446"/>
    </source>
</evidence>
<dbReference type="InterPro" id="IPR013108">
    <property type="entry name" value="Amidohydro_3"/>
</dbReference>
<dbReference type="PANTHER" id="PTHR22642">
    <property type="entry name" value="IMIDAZOLONEPROPIONASE"/>
    <property type="match status" value="1"/>
</dbReference>
<name>A0A0L1KC56_9SPHN</name>
<organism evidence="2 3">
    <name type="scientific">Qipengyuania citrea LAMA 915</name>
    <dbReference type="NCBI Taxonomy" id="1306953"/>
    <lineage>
        <taxon>Bacteria</taxon>
        <taxon>Pseudomonadati</taxon>
        <taxon>Pseudomonadota</taxon>
        <taxon>Alphaproteobacteria</taxon>
        <taxon>Sphingomonadales</taxon>
        <taxon>Erythrobacteraceae</taxon>
        <taxon>Qipengyuania</taxon>
    </lineage>
</organism>
<dbReference type="SUPFAM" id="SSF51556">
    <property type="entry name" value="Metallo-dependent hydrolases"/>
    <property type="match status" value="1"/>
</dbReference>
<dbReference type="EMBL" id="JYNE01000026">
    <property type="protein sequence ID" value="KNH01454.1"/>
    <property type="molecule type" value="Genomic_DNA"/>
</dbReference>
<dbReference type="InterPro" id="IPR033932">
    <property type="entry name" value="YtcJ-like"/>
</dbReference>
<dbReference type="Proteomes" id="UP000037446">
    <property type="component" value="Unassembled WGS sequence"/>
</dbReference>
<dbReference type="Gene3D" id="2.30.40.10">
    <property type="entry name" value="Urease, subunit C, domain 1"/>
    <property type="match status" value="1"/>
</dbReference>
<gene>
    <name evidence="2" type="ORF">J121_585</name>
</gene>
<protein>
    <submittedName>
        <fullName evidence="2">Metal-dependent hydrolase</fullName>
    </submittedName>
</protein>
<comment type="caution">
    <text evidence="2">The sequence shown here is derived from an EMBL/GenBank/DDBJ whole genome shotgun (WGS) entry which is preliminary data.</text>
</comment>
<dbReference type="PATRIC" id="fig|1306953.7.peg.593"/>
<dbReference type="InterPro" id="IPR032466">
    <property type="entry name" value="Metal_Hydrolase"/>
</dbReference>
<keyword evidence="2" id="KW-0378">Hydrolase</keyword>
<evidence type="ECO:0000259" key="1">
    <source>
        <dbReference type="Pfam" id="PF07969"/>
    </source>
</evidence>
<dbReference type="SUPFAM" id="SSF51338">
    <property type="entry name" value="Composite domain of metallo-dependent hydrolases"/>
    <property type="match status" value="1"/>
</dbReference>
<dbReference type="AlphaFoldDB" id="A0A0L1KC56"/>
<accession>A0A0L1KC56</accession>
<dbReference type="PANTHER" id="PTHR22642:SF2">
    <property type="entry name" value="PROTEIN LONG AFTER FAR-RED 3"/>
    <property type="match status" value="1"/>
</dbReference>
<dbReference type="Gene3D" id="3.20.20.140">
    <property type="entry name" value="Metal-dependent hydrolases"/>
    <property type="match status" value="1"/>
</dbReference>